<gene>
    <name evidence="2" type="primary">eno4</name>
    <name evidence="2" type="synonym">zgc:153973</name>
</gene>
<proteinExistence type="predicted"/>
<dbReference type="Proteomes" id="UP000000437">
    <property type="component" value="Chromosome 17"/>
</dbReference>
<evidence type="ECO:0000313" key="1">
    <source>
        <dbReference type="Proteomes" id="UP000000437"/>
    </source>
</evidence>
<evidence type="ECO:0000313" key="2">
    <source>
        <dbReference type="RefSeq" id="XP_073783428.1"/>
    </source>
</evidence>
<dbReference type="RefSeq" id="XP_073783428.1">
    <property type="nucleotide sequence ID" value="XM_073927327.1"/>
</dbReference>
<protein>
    <submittedName>
        <fullName evidence="2">Enolase 4 isoform X1</fullName>
    </submittedName>
</protein>
<name>A0AC58HN94_DANRE</name>
<accession>A0AC58HN94</accession>
<sequence>MSYKGFPSHSKVSKEDQEFYDLKNKAAEYYRSNGVPQKIESVLNEMFWQKPDDIYGYLANYFSGLSYTPVISKITGKEVFDGRGLTAVQAEVHCIIRNEEKMVCGAVMDGSFDGLPDGVESGEMLSNGDLQHLSITTALKWIRENFSPVLRGFNPTDQTNVDKILSDFAMARYLEHKDSLIREKEEELRNEAMSEAPPQATPTSAPAKDKKGNDKGKKGNITENPLPPAEPPVPRLPGATAVGAVSLAVAKTAAELLGTPLYRHITAVRDPQVVQSPHSKKDSGSSLGWAQKEMQLPVPIITIMSCGKNSAGKLNLLEEIILMPSSSLRVREVIGMGLDLQCEMRRILNGSTYKALPVGVSDEGALQVGFDRPEQALDLLAEACANLALPLGSDLHLAVNCAAHSLMDYSRGKYEVMSGCHKSPDELVDIYEGLINKYPAIRSLIDPFRKEDVGQWERLASVIGQSCCLLADAASNLCPRWREAKPLPPGATKAIIRHHSDMTISDLIQSIAEHKDAETILAAGSGDASVVDLAVGSGVSFLKLGGLRGAERMDKYNRLMAIEEEQEGIAGAGEINQPVSFESESGWNSLTVSAK</sequence>
<keyword evidence="1" id="KW-1185">Reference proteome</keyword>
<organism evidence="1 2">
    <name type="scientific">Danio rerio</name>
    <name type="common">Zebrafish</name>
    <name type="synonym">Brachydanio rerio</name>
    <dbReference type="NCBI Taxonomy" id="7955"/>
    <lineage>
        <taxon>Eukaryota</taxon>
        <taxon>Metazoa</taxon>
        <taxon>Chordata</taxon>
        <taxon>Craniata</taxon>
        <taxon>Vertebrata</taxon>
        <taxon>Euteleostomi</taxon>
        <taxon>Actinopterygii</taxon>
        <taxon>Neopterygii</taxon>
        <taxon>Teleostei</taxon>
        <taxon>Ostariophysi</taxon>
        <taxon>Cypriniformes</taxon>
        <taxon>Danionidae</taxon>
        <taxon>Danioninae</taxon>
        <taxon>Danio</taxon>
    </lineage>
</organism>
<reference evidence="2" key="1">
    <citation type="submission" date="2025-08" db="UniProtKB">
        <authorList>
            <consortium name="RefSeq"/>
        </authorList>
    </citation>
    <scope>IDENTIFICATION</scope>
    <source>
        <strain evidence="2">Tuebingen</strain>
        <tissue evidence="2">Fibroblasts and whole tissue</tissue>
    </source>
</reference>